<evidence type="ECO:0000313" key="3">
    <source>
        <dbReference type="Proteomes" id="UP001642409"/>
    </source>
</evidence>
<accession>A0AA86PPF1</accession>
<organism evidence="1">
    <name type="scientific">Hexamita inflata</name>
    <dbReference type="NCBI Taxonomy" id="28002"/>
    <lineage>
        <taxon>Eukaryota</taxon>
        <taxon>Metamonada</taxon>
        <taxon>Diplomonadida</taxon>
        <taxon>Hexamitidae</taxon>
        <taxon>Hexamitinae</taxon>
        <taxon>Hexamita</taxon>
    </lineage>
</organism>
<sequence>MFVKSMQAKSFNIISLKQQFRKDTFFADHCTYLASIRAVYGRRSTFEFQNWVFSKQNYQILQQFSRQLQTETYQFKIKMIKMTFFRYYYQNSEQIQRNFQTSSRLFYIALVAVQKKYMSLNLQYAVKIYTSYYSYINQCATMYYHYNIME</sequence>
<dbReference type="AlphaFoldDB" id="A0AA86PPF1"/>
<dbReference type="Proteomes" id="UP001642409">
    <property type="component" value="Unassembled WGS sequence"/>
</dbReference>
<comment type="caution">
    <text evidence="1">The sequence shown here is derived from an EMBL/GenBank/DDBJ whole genome shotgun (WGS) entry which is preliminary data.</text>
</comment>
<keyword evidence="3" id="KW-1185">Reference proteome</keyword>
<reference evidence="2 3" key="2">
    <citation type="submission" date="2024-07" db="EMBL/GenBank/DDBJ databases">
        <authorList>
            <person name="Akdeniz Z."/>
        </authorList>
    </citation>
    <scope>NUCLEOTIDE SEQUENCE [LARGE SCALE GENOMIC DNA]</scope>
</reference>
<gene>
    <name evidence="2" type="ORF">HINF_LOCUS24802</name>
    <name evidence="1" type="ORF">HINF_LOCUS29951</name>
</gene>
<name>A0AA86PPF1_9EUKA</name>
<dbReference type="EMBL" id="CATOUU010000699">
    <property type="protein sequence ID" value="CAI9942306.1"/>
    <property type="molecule type" value="Genomic_DNA"/>
</dbReference>
<dbReference type="EMBL" id="CAXDID020000073">
    <property type="protein sequence ID" value="CAL6015414.1"/>
    <property type="molecule type" value="Genomic_DNA"/>
</dbReference>
<evidence type="ECO:0000313" key="2">
    <source>
        <dbReference type="EMBL" id="CAL6015414.1"/>
    </source>
</evidence>
<proteinExistence type="predicted"/>
<evidence type="ECO:0000313" key="1">
    <source>
        <dbReference type="EMBL" id="CAI9942306.1"/>
    </source>
</evidence>
<protein>
    <submittedName>
        <fullName evidence="2">Hypothetical_protein</fullName>
    </submittedName>
</protein>
<reference evidence="1" key="1">
    <citation type="submission" date="2023-06" db="EMBL/GenBank/DDBJ databases">
        <authorList>
            <person name="Kurt Z."/>
        </authorList>
    </citation>
    <scope>NUCLEOTIDE SEQUENCE</scope>
</reference>